<accession>A0ACC1LQI7</accession>
<dbReference type="Proteomes" id="UP001140096">
    <property type="component" value="Unassembled WGS sequence"/>
</dbReference>
<name>A0ACC1LQI7_9FUNG</name>
<reference evidence="1" key="1">
    <citation type="submission" date="2022-07" db="EMBL/GenBank/DDBJ databases">
        <title>Phylogenomic reconstructions and comparative analyses of Kickxellomycotina fungi.</title>
        <authorList>
            <person name="Reynolds N.K."/>
            <person name="Stajich J.E."/>
            <person name="Barry K."/>
            <person name="Grigoriev I.V."/>
            <person name="Crous P."/>
            <person name="Smith M.E."/>
        </authorList>
    </citation>
    <scope>NUCLEOTIDE SEQUENCE</scope>
    <source>
        <strain evidence="1">CBS 102833</strain>
    </source>
</reference>
<dbReference type="EMBL" id="JANBUP010000033">
    <property type="protein sequence ID" value="KAJ2813652.1"/>
    <property type="molecule type" value="Genomic_DNA"/>
</dbReference>
<gene>
    <name evidence="1" type="primary">IRR1</name>
    <name evidence="1" type="ORF">H4S07_000522</name>
</gene>
<proteinExistence type="predicted"/>
<keyword evidence="2" id="KW-1185">Reference proteome</keyword>
<evidence type="ECO:0000313" key="1">
    <source>
        <dbReference type="EMBL" id="KAJ2813652.1"/>
    </source>
</evidence>
<sequence>MSGTPQRRSTRATKEPERLAPSTPVTPRKRGKALSKVSAFASPVSSPSKRQRVIVASKAKRREISDDESEASDVASSSEEEEEEERSDFEESRPTPAAATKAARKKQPAKQAMAAAPKQRKTVSVDTSRLLDAILDEKTALAQVASDWIASYREAGDAAVCELVNFLIKLTGTPSAPVTEGTLYEGVGETLDELQAQSIAALKRGDTGDDGDDLLMGKTKEHRRVRKSVLQFLMRVVGDGQHHLVFDEVNDESRLSPFMEVLLQWLVSMAGSSYRPFRHVATVVSLSVQTAVVGIRARISAELQTTHRQLEAEAKRGSSGRKGVSSRLTQLRERVSQLGVQDEVAEAAFKAFYDTVFIYRYRDVQATIRSECIVPLATWCRAFPAAYLDTEYLRYLGWALNDKDARVRETALAAIGGPLLLGKQPTHGGVGSGVGAPGASASSEDSVAGGIRPFIGRFLPRIVQVAAGDIDVKVQVAALKLVGLLGKHQFLDPTAKIGDIRNIKKSERPGKSSKQNKKKKTSRSRGTYSHSLSQQLLEESSSEEEEEAEEEEEVADKDKGGVLEIQTLYGEEGSMGDGEEAGQLGCPRHTTMRYLAPLVAHTQAAVRGAAAELVAWWIHEDWARAARVSALGVSHAQADDDDEEEEEEESGDDGDNDNDDDVDLLASAGGRRRVAKWAVFKALAGFLVHLTRGDRQRAQQQQQQVPSELRVWVAEQSASLVEEVWAGAEVSSDGTTELDAAIGAAAAEGQAPGRLVAAAAALWGRVAELGSLSALAGYLSRDHSAVRRAFALFPSEETALLQAFGCWAQESAEKARRAKAPAAADTRWQVALPRLLGRHGDDAARVAALAGAAAAVDLQALFDADRSDAVEGVAQHLSAALERHACVRVVRPAAAFLARVDRSAVLRAPWCLPAAEAASAAGRVNALRALVRAADVSAGMCIEDLAVTASAGGADEPVALAALDSALHAVLWRAVSADSGGVAQLAADRDALLTCCVGLADAQAGDGLRLRELAFVALGRVLRVFTGALVRSDAGRSLALSAAAVADIRGRLAAFFDQRMAAWVGARDAGEWHGAAGGEAIAYARVCALAAAWAAWVGDQTLPPAALAGDAASALAPAPVGAAWAAAHALAIPYGLAAGDWDSRVVPWFAALSQTVAGVLRPRHAHALSLRLADAVADLDDSAAAVAVGAYQKALDKECAKLGAVEARLAETRAALSPPQPARSREPIRPAAAADDSMDVDE</sequence>
<comment type="caution">
    <text evidence="1">The sequence shown here is derived from an EMBL/GenBank/DDBJ whole genome shotgun (WGS) entry which is preliminary data.</text>
</comment>
<evidence type="ECO:0000313" key="2">
    <source>
        <dbReference type="Proteomes" id="UP001140096"/>
    </source>
</evidence>
<protein>
    <submittedName>
        <fullName evidence="1">Cohesin complex subunit</fullName>
    </submittedName>
</protein>
<organism evidence="1 2">
    <name type="scientific">Coemansia furcata</name>
    <dbReference type="NCBI Taxonomy" id="417177"/>
    <lineage>
        <taxon>Eukaryota</taxon>
        <taxon>Fungi</taxon>
        <taxon>Fungi incertae sedis</taxon>
        <taxon>Zoopagomycota</taxon>
        <taxon>Kickxellomycotina</taxon>
        <taxon>Kickxellomycetes</taxon>
        <taxon>Kickxellales</taxon>
        <taxon>Kickxellaceae</taxon>
        <taxon>Coemansia</taxon>
    </lineage>
</organism>